<dbReference type="RefSeq" id="WP_089758785.1">
    <property type="nucleotide sequence ID" value="NZ_BKAT01000022.1"/>
</dbReference>
<dbReference type="SUPFAM" id="SSF46626">
    <property type="entry name" value="Cytochrome c"/>
    <property type="match status" value="2"/>
</dbReference>
<reference evidence="7" key="1">
    <citation type="submission" date="2016-10" db="EMBL/GenBank/DDBJ databases">
        <authorList>
            <person name="Varghese N."/>
            <person name="Submissions S."/>
        </authorList>
    </citation>
    <scope>NUCLEOTIDE SEQUENCE [LARGE SCALE GENOMIC DNA]</scope>
    <source>
        <strain evidence="7">DSM 23920</strain>
    </source>
</reference>
<evidence type="ECO:0000313" key="6">
    <source>
        <dbReference type="EMBL" id="SEA07434.1"/>
    </source>
</evidence>
<evidence type="ECO:0000256" key="1">
    <source>
        <dbReference type="ARBA" id="ARBA00022617"/>
    </source>
</evidence>
<dbReference type="STRING" id="408074.SAMN05660909_00731"/>
<gene>
    <name evidence="6" type="ORF">SAMN05660909_00731</name>
</gene>
<dbReference type="Pfam" id="PF13442">
    <property type="entry name" value="Cytochrome_CBB3"/>
    <property type="match status" value="1"/>
</dbReference>
<dbReference type="Proteomes" id="UP000199656">
    <property type="component" value="Unassembled WGS sequence"/>
</dbReference>
<keyword evidence="2 4" id="KW-0479">Metal-binding</keyword>
<accession>A0A1H3Y909</accession>
<keyword evidence="1 4" id="KW-0349">Heme</keyword>
<dbReference type="GO" id="GO:0020037">
    <property type="term" value="F:heme binding"/>
    <property type="evidence" value="ECO:0007669"/>
    <property type="project" value="InterPro"/>
</dbReference>
<evidence type="ECO:0000259" key="5">
    <source>
        <dbReference type="PROSITE" id="PS51007"/>
    </source>
</evidence>
<dbReference type="OrthoDB" id="9809720at2"/>
<name>A0A1H3Y909_9BACT</name>
<protein>
    <submittedName>
        <fullName evidence="6">Cytochrome c</fullName>
    </submittedName>
</protein>
<evidence type="ECO:0000256" key="4">
    <source>
        <dbReference type="PROSITE-ProRule" id="PRU00433"/>
    </source>
</evidence>
<evidence type="ECO:0000256" key="3">
    <source>
        <dbReference type="ARBA" id="ARBA00023004"/>
    </source>
</evidence>
<dbReference type="EMBL" id="FNRL01000002">
    <property type="protein sequence ID" value="SEA07434.1"/>
    <property type="molecule type" value="Genomic_DNA"/>
</dbReference>
<dbReference type="Gene3D" id="1.10.760.10">
    <property type="entry name" value="Cytochrome c-like domain"/>
    <property type="match status" value="2"/>
</dbReference>
<keyword evidence="7" id="KW-1185">Reference proteome</keyword>
<evidence type="ECO:0000313" key="7">
    <source>
        <dbReference type="Proteomes" id="UP000199656"/>
    </source>
</evidence>
<dbReference type="GO" id="GO:0009055">
    <property type="term" value="F:electron transfer activity"/>
    <property type="evidence" value="ECO:0007669"/>
    <property type="project" value="InterPro"/>
</dbReference>
<feature type="domain" description="Cytochrome c" evidence="5">
    <location>
        <begin position="198"/>
        <end position="291"/>
    </location>
</feature>
<dbReference type="InterPro" id="IPR009056">
    <property type="entry name" value="Cyt_c-like_dom"/>
</dbReference>
<sequence>MFSKILKYVGIAILALLLTGAIAYGVFAWRFDRKVNKPYAVNVRNIPIPTDSATLAYGRHLYEIKGCGECHGANLGGRVVINDPAIGKITGTNLTYGKNGLPSSFDNEAWLKALRHGLNTENKPLLLMPSQDYYKLDDHDMAAIIAYCKSLPYIDSLAAPNEVGPLGKILTVLGKIDMVPAETIDHGYKQPEKVQTAASAAYGQYLVASCTGCHKPALTGGDNPVPGGVPVANITSKGNVGKWSKEDFIKTLRTGNTPEGKVLRNEDMPWKMTEKYTDVELEALYLYLKSI</sequence>
<evidence type="ECO:0000256" key="2">
    <source>
        <dbReference type="ARBA" id="ARBA00022723"/>
    </source>
</evidence>
<feature type="domain" description="Cytochrome c" evidence="5">
    <location>
        <begin position="53"/>
        <end position="152"/>
    </location>
</feature>
<dbReference type="PROSITE" id="PS51007">
    <property type="entry name" value="CYTC"/>
    <property type="match status" value="2"/>
</dbReference>
<dbReference type="GO" id="GO:0046872">
    <property type="term" value="F:metal ion binding"/>
    <property type="evidence" value="ECO:0007669"/>
    <property type="project" value="UniProtKB-KW"/>
</dbReference>
<dbReference type="AlphaFoldDB" id="A0A1H3Y909"/>
<dbReference type="InterPro" id="IPR036909">
    <property type="entry name" value="Cyt_c-like_dom_sf"/>
</dbReference>
<proteinExistence type="predicted"/>
<dbReference type="PANTHER" id="PTHR35008">
    <property type="entry name" value="BLL4482 PROTEIN-RELATED"/>
    <property type="match status" value="1"/>
</dbReference>
<organism evidence="6 7">
    <name type="scientific">Chitinophaga terrae</name>
    <name type="common">ex Kim and Jung 2007</name>
    <dbReference type="NCBI Taxonomy" id="408074"/>
    <lineage>
        <taxon>Bacteria</taxon>
        <taxon>Pseudomonadati</taxon>
        <taxon>Bacteroidota</taxon>
        <taxon>Chitinophagia</taxon>
        <taxon>Chitinophagales</taxon>
        <taxon>Chitinophagaceae</taxon>
        <taxon>Chitinophaga</taxon>
    </lineage>
</organism>
<dbReference type="PANTHER" id="PTHR35008:SF4">
    <property type="entry name" value="BLL4482 PROTEIN"/>
    <property type="match status" value="1"/>
</dbReference>
<dbReference type="InterPro" id="IPR051459">
    <property type="entry name" value="Cytochrome_c-type_DH"/>
</dbReference>
<dbReference type="Pfam" id="PF00034">
    <property type="entry name" value="Cytochrom_C"/>
    <property type="match status" value="1"/>
</dbReference>
<keyword evidence="3 4" id="KW-0408">Iron</keyword>